<comment type="caution">
    <text evidence="4">The sequence shown here is derived from an EMBL/GenBank/DDBJ whole genome shotgun (WGS) entry which is preliminary data.</text>
</comment>
<organism evidence="4 5">
    <name type="scientific">Bacteroides fragilis</name>
    <dbReference type="NCBI Taxonomy" id="817"/>
    <lineage>
        <taxon>Bacteria</taxon>
        <taxon>Pseudomonadati</taxon>
        <taxon>Bacteroidota</taxon>
        <taxon>Bacteroidia</taxon>
        <taxon>Bacteroidales</taxon>
        <taxon>Bacteroidaceae</taxon>
        <taxon>Bacteroides</taxon>
    </lineage>
</organism>
<dbReference type="GO" id="GO:0005975">
    <property type="term" value="P:carbohydrate metabolic process"/>
    <property type="evidence" value="ECO:0007669"/>
    <property type="project" value="InterPro"/>
</dbReference>
<keyword evidence="3" id="KW-1133">Transmembrane helix</keyword>
<dbReference type="AlphaFoldDB" id="A0A412Y8H7"/>
<evidence type="ECO:0000256" key="2">
    <source>
        <dbReference type="ARBA" id="ARBA00022679"/>
    </source>
</evidence>
<dbReference type="Gene3D" id="3.40.50.11350">
    <property type="match status" value="1"/>
</dbReference>
<evidence type="ECO:0000256" key="1">
    <source>
        <dbReference type="ARBA" id="ARBA00022676"/>
    </source>
</evidence>
<evidence type="ECO:0000256" key="3">
    <source>
        <dbReference type="SAM" id="Phobius"/>
    </source>
</evidence>
<dbReference type="Proteomes" id="UP000286270">
    <property type="component" value="Unassembled WGS sequence"/>
</dbReference>
<keyword evidence="3" id="KW-0812">Transmembrane</keyword>
<dbReference type="PANTHER" id="PTHR11927">
    <property type="entry name" value="GALACTOSIDE 2-L-FUCOSYLTRANSFERASE"/>
    <property type="match status" value="1"/>
</dbReference>
<dbReference type="Pfam" id="PF01531">
    <property type="entry name" value="Glyco_transf_11"/>
    <property type="match status" value="1"/>
</dbReference>
<feature type="transmembrane region" description="Helical" evidence="3">
    <location>
        <begin position="20"/>
        <end position="38"/>
    </location>
</feature>
<dbReference type="EMBL" id="QRZH01000008">
    <property type="protein sequence ID" value="RGV53742.1"/>
    <property type="molecule type" value="Genomic_DNA"/>
</dbReference>
<name>A0A412Y8H7_BACFG</name>
<dbReference type="GO" id="GO:0016020">
    <property type="term" value="C:membrane"/>
    <property type="evidence" value="ECO:0007669"/>
    <property type="project" value="InterPro"/>
</dbReference>
<evidence type="ECO:0000313" key="4">
    <source>
        <dbReference type="EMBL" id="RGV53742.1"/>
    </source>
</evidence>
<evidence type="ECO:0000313" key="5">
    <source>
        <dbReference type="Proteomes" id="UP000286270"/>
    </source>
</evidence>
<reference evidence="4 5" key="1">
    <citation type="submission" date="2018-08" db="EMBL/GenBank/DDBJ databases">
        <title>A genome reference for cultivated species of the human gut microbiota.</title>
        <authorList>
            <person name="Zou Y."/>
            <person name="Xue W."/>
            <person name="Luo G."/>
        </authorList>
    </citation>
    <scope>NUCLEOTIDE SEQUENCE [LARGE SCALE GENOMIC DNA]</scope>
    <source>
        <strain evidence="4 5">AF14-26</strain>
    </source>
</reference>
<dbReference type="PANTHER" id="PTHR11927:SF9">
    <property type="entry name" value="L-FUCOSYLTRANSFERASE"/>
    <property type="match status" value="1"/>
</dbReference>
<accession>A0A412Y8H7</accession>
<dbReference type="InterPro" id="IPR002516">
    <property type="entry name" value="Glyco_trans_11"/>
</dbReference>
<proteinExistence type="predicted"/>
<gene>
    <name evidence="4" type="ORF">DWW08_11570</name>
</gene>
<keyword evidence="3" id="KW-0472">Membrane</keyword>
<sequence length="299" mass="36020">MMFFKRTFKKTYQNQRMMKLVRMTGGLGNQMFIYAFYIQMKTIFPELRIDMSEMKKYKLHNGYELEDVFSVHPQTISAHKWLKRVIVYAFFSIIREKSEEELSIHKYTQHKRWPLVYYKGFFQSELFFKESSDTIRDIFSFNTENANFRTKEWAKIIKEQRSSVSIHIRRGDYTSAKNKIKYGNICTEEYYQKAISIILKKEPKAFFHIFSDDVEWTKAHLKIHHLPHQYISWNRGPDSWQDMMLMSLCRHNIIANSSFSWWGAWLNAYKDKTVIAPSRWSNVKKIPHILPESWISIDI</sequence>
<dbReference type="RefSeq" id="WP_122142634.1">
    <property type="nucleotide sequence ID" value="NZ_JAFKPM010000005.1"/>
</dbReference>
<keyword evidence="2 4" id="KW-0808">Transferase</keyword>
<keyword evidence="1 4" id="KW-0328">Glycosyltransferase</keyword>
<protein>
    <submittedName>
        <fullName evidence="4">Alpha-1,2-fucosyltransferase</fullName>
    </submittedName>
</protein>
<dbReference type="GO" id="GO:0008107">
    <property type="term" value="F:galactoside 2-alpha-L-fucosyltransferase activity"/>
    <property type="evidence" value="ECO:0007669"/>
    <property type="project" value="InterPro"/>
</dbReference>
<dbReference type="CDD" id="cd11301">
    <property type="entry name" value="Fut1_Fut2_like"/>
    <property type="match status" value="1"/>
</dbReference>